<dbReference type="AlphaFoldDB" id="A0AAP2G7M9"/>
<evidence type="ECO:0000313" key="3">
    <source>
        <dbReference type="EMBL" id="MBT0956669.1"/>
    </source>
</evidence>
<dbReference type="RefSeq" id="WP_327792864.1">
    <property type="nucleotide sequence ID" value="NZ_JADQAZ010000001.1"/>
</dbReference>
<evidence type="ECO:0000313" key="4">
    <source>
        <dbReference type="Proteomes" id="UP001315686"/>
    </source>
</evidence>
<keyword evidence="4" id="KW-1185">Reference proteome</keyword>
<dbReference type="GO" id="GO:0016791">
    <property type="term" value="F:phosphatase activity"/>
    <property type="evidence" value="ECO:0007669"/>
    <property type="project" value="TreeGrafter"/>
</dbReference>
<dbReference type="PIRSF" id="PIRSF000883">
    <property type="entry name" value="Pesterase_MJ0912"/>
    <property type="match status" value="1"/>
</dbReference>
<dbReference type="GO" id="GO:0005737">
    <property type="term" value="C:cytoplasm"/>
    <property type="evidence" value="ECO:0007669"/>
    <property type="project" value="TreeGrafter"/>
</dbReference>
<dbReference type="InterPro" id="IPR024654">
    <property type="entry name" value="Calcineurin-like_PHP_lpxH"/>
</dbReference>
<accession>A0AAP2G7M9</accession>
<dbReference type="SUPFAM" id="SSF56300">
    <property type="entry name" value="Metallo-dependent phosphatases"/>
    <property type="match status" value="1"/>
</dbReference>
<dbReference type="Pfam" id="PF12850">
    <property type="entry name" value="Metallophos_2"/>
    <property type="match status" value="1"/>
</dbReference>
<comment type="similarity">
    <text evidence="1">Belongs to the metallophosphoesterase superfamily. YfcE family.</text>
</comment>
<dbReference type="Gene3D" id="3.60.21.10">
    <property type="match status" value="1"/>
</dbReference>
<dbReference type="InterPro" id="IPR050126">
    <property type="entry name" value="Ap4A_hydrolase"/>
</dbReference>
<dbReference type="InterPro" id="IPR029052">
    <property type="entry name" value="Metallo-depent_PP-like"/>
</dbReference>
<dbReference type="EMBL" id="JADQAZ010000001">
    <property type="protein sequence ID" value="MBT0956669.1"/>
    <property type="molecule type" value="Genomic_DNA"/>
</dbReference>
<protein>
    <submittedName>
        <fullName evidence="3">Metallophosphoesterase family protein</fullName>
    </submittedName>
</protein>
<evidence type="ECO:0000259" key="2">
    <source>
        <dbReference type="Pfam" id="PF12850"/>
    </source>
</evidence>
<feature type="domain" description="Calcineurin-like phosphoesterase" evidence="2">
    <location>
        <begin position="9"/>
        <end position="196"/>
    </location>
</feature>
<dbReference type="CDD" id="cd00838">
    <property type="entry name" value="MPP_superfamily"/>
    <property type="match status" value="1"/>
</dbReference>
<dbReference type="PANTHER" id="PTHR42850:SF2">
    <property type="entry name" value="BLL5683 PROTEIN"/>
    <property type="match status" value="1"/>
</dbReference>
<reference evidence="3 4" key="1">
    <citation type="journal article" date="2021" name="Arch. Microbiol.">
        <title>Harenicola maris gen. nov., sp. nov. isolated from the Sea of Japan shallow sediments.</title>
        <authorList>
            <person name="Romanenko L.A."/>
            <person name="Kurilenko V.V."/>
            <person name="Chernysheva N.Y."/>
            <person name="Tekutyeva L.A."/>
            <person name="Velansky P.V."/>
            <person name="Svetashev V.I."/>
            <person name="Isaeva M.P."/>
        </authorList>
    </citation>
    <scope>NUCLEOTIDE SEQUENCE [LARGE SCALE GENOMIC DNA]</scope>
    <source>
        <strain evidence="3 4">KMM 3653</strain>
    </source>
</reference>
<name>A0AAP2G7M9_9RHOB</name>
<organism evidence="3 4">
    <name type="scientific">Harenicola maris</name>
    <dbReference type="NCBI Taxonomy" id="2841044"/>
    <lineage>
        <taxon>Bacteria</taxon>
        <taxon>Pseudomonadati</taxon>
        <taxon>Pseudomonadota</taxon>
        <taxon>Alphaproteobacteria</taxon>
        <taxon>Rhodobacterales</taxon>
        <taxon>Paracoccaceae</taxon>
        <taxon>Harenicola</taxon>
    </lineage>
</organism>
<sequence>MVERLRHEICRLADIHGNALALEAVLRDMEGLGLSEAVNLGDVFSGPLEAGRTAQMLMGRGFPSIRGNHDRYLIEHDPAEMGPSDRVAYDQLEAAHLEWIAGLPPTRLVFGDVFMCHGTPQSDSVYWLEKVEGDGRVRPATLAEIEAEAEGGSAGLILCAHTHIPRCLRLSDGRVVVNPGSIGCPAYDDGAPVYHVMQTGTPNASYAVVEKREGAYDVTFRSVPYAAQEASALAARNGRADWARSLATGWFGA</sequence>
<dbReference type="Proteomes" id="UP001315686">
    <property type="component" value="Unassembled WGS sequence"/>
</dbReference>
<proteinExistence type="inferred from homology"/>
<evidence type="ECO:0000256" key="1">
    <source>
        <dbReference type="ARBA" id="ARBA00008950"/>
    </source>
</evidence>
<comment type="caution">
    <text evidence="3">The sequence shown here is derived from an EMBL/GenBank/DDBJ whole genome shotgun (WGS) entry which is preliminary data.</text>
</comment>
<dbReference type="PANTHER" id="PTHR42850">
    <property type="entry name" value="METALLOPHOSPHOESTERASE"/>
    <property type="match status" value="1"/>
</dbReference>
<gene>
    <name evidence="3" type="ORF">IV417_04675</name>
</gene>
<dbReference type="InterPro" id="IPR011152">
    <property type="entry name" value="Pesterase_MJ0912"/>
</dbReference>